<evidence type="ECO:0000313" key="1">
    <source>
        <dbReference type="EMBL" id="JAH87515.1"/>
    </source>
</evidence>
<name>A0A0E9WD58_ANGAN</name>
<reference evidence="1" key="1">
    <citation type="submission" date="2014-11" db="EMBL/GenBank/DDBJ databases">
        <authorList>
            <person name="Amaro Gonzalez C."/>
        </authorList>
    </citation>
    <scope>NUCLEOTIDE SEQUENCE</scope>
</reference>
<proteinExistence type="predicted"/>
<reference evidence="1" key="2">
    <citation type="journal article" date="2015" name="Fish Shellfish Immunol.">
        <title>Early steps in the European eel (Anguilla anguilla)-Vibrio vulnificus interaction in the gills: Role of the RtxA13 toxin.</title>
        <authorList>
            <person name="Callol A."/>
            <person name="Pajuelo D."/>
            <person name="Ebbesson L."/>
            <person name="Teles M."/>
            <person name="MacKenzie S."/>
            <person name="Amaro C."/>
        </authorList>
    </citation>
    <scope>NUCLEOTIDE SEQUENCE</scope>
</reference>
<organism evidence="1">
    <name type="scientific">Anguilla anguilla</name>
    <name type="common">European freshwater eel</name>
    <name type="synonym">Muraena anguilla</name>
    <dbReference type="NCBI Taxonomy" id="7936"/>
    <lineage>
        <taxon>Eukaryota</taxon>
        <taxon>Metazoa</taxon>
        <taxon>Chordata</taxon>
        <taxon>Craniata</taxon>
        <taxon>Vertebrata</taxon>
        <taxon>Euteleostomi</taxon>
        <taxon>Actinopterygii</taxon>
        <taxon>Neopterygii</taxon>
        <taxon>Teleostei</taxon>
        <taxon>Anguilliformes</taxon>
        <taxon>Anguillidae</taxon>
        <taxon>Anguilla</taxon>
    </lineage>
</organism>
<dbReference type="AlphaFoldDB" id="A0A0E9WD58"/>
<accession>A0A0E9WD58</accession>
<protein>
    <submittedName>
        <fullName evidence="1">Uncharacterized protein</fullName>
    </submittedName>
</protein>
<dbReference type="EMBL" id="GBXM01021062">
    <property type="protein sequence ID" value="JAH87515.1"/>
    <property type="molecule type" value="Transcribed_RNA"/>
</dbReference>
<sequence length="38" mass="4477">MFLILCTKGSKELRKYMSQLPPGFQLDSLMHRVMCSRM</sequence>